<name>A0ABQ7NUW7_BRACM</name>
<evidence type="ECO:0000256" key="5">
    <source>
        <dbReference type="ARBA" id="ARBA00023242"/>
    </source>
</evidence>
<dbReference type="Gene3D" id="1.10.20.10">
    <property type="entry name" value="Histone, subunit A"/>
    <property type="match status" value="1"/>
</dbReference>
<evidence type="ECO:0000256" key="1">
    <source>
        <dbReference type="ARBA" id="ARBA00004123"/>
    </source>
</evidence>
<dbReference type="InterPro" id="IPR006809">
    <property type="entry name" value="TAFII28_dom"/>
</dbReference>
<dbReference type="InterPro" id="IPR009072">
    <property type="entry name" value="Histone-fold"/>
</dbReference>
<accession>A0ABQ7NUW7</accession>
<dbReference type="EMBL" id="JADBGQ010000001">
    <property type="protein sequence ID" value="KAG5414635.1"/>
    <property type="molecule type" value="Genomic_DNA"/>
</dbReference>
<keyword evidence="8" id="KW-1185">Reference proteome</keyword>
<keyword evidence="4" id="KW-0804">Transcription</keyword>
<feature type="domain" description="TAFII28-like protein" evidence="6">
    <location>
        <begin position="9"/>
        <end position="50"/>
    </location>
</feature>
<proteinExistence type="inferred from homology"/>
<dbReference type="Pfam" id="PF04719">
    <property type="entry name" value="TAFII28"/>
    <property type="match status" value="1"/>
</dbReference>
<keyword evidence="5" id="KW-0539">Nucleus</keyword>
<evidence type="ECO:0000256" key="3">
    <source>
        <dbReference type="ARBA" id="ARBA00023015"/>
    </source>
</evidence>
<evidence type="ECO:0000259" key="6">
    <source>
        <dbReference type="Pfam" id="PF04719"/>
    </source>
</evidence>
<gene>
    <name evidence="7" type="primary">A01g504880.1_BraROA</name>
    <name evidence="7" type="ORF">IGI04_002202</name>
</gene>
<dbReference type="CDD" id="cd08048">
    <property type="entry name" value="HFD_TAF11"/>
    <property type="match status" value="1"/>
</dbReference>
<dbReference type="PANTHER" id="PTHR13218:SF8">
    <property type="entry name" value="TRANSCRIPTION INITIATION FACTOR TFIID SUBUNIT 11"/>
    <property type="match status" value="1"/>
</dbReference>
<reference evidence="7 8" key="1">
    <citation type="submission" date="2021-03" db="EMBL/GenBank/DDBJ databases">
        <authorList>
            <person name="King G.J."/>
            <person name="Bancroft I."/>
            <person name="Baten A."/>
            <person name="Bloomfield J."/>
            <person name="Borpatragohain P."/>
            <person name="He Z."/>
            <person name="Irish N."/>
            <person name="Irwin J."/>
            <person name="Liu K."/>
            <person name="Mauleon R.P."/>
            <person name="Moore J."/>
            <person name="Morris R."/>
            <person name="Ostergaard L."/>
            <person name="Wang B."/>
            <person name="Wells R."/>
        </authorList>
    </citation>
    <scope>NUCLEOTIDE SEQUENCE [LARGE SCALE GENOMIC DNA]</scope>
    <source>
        <strain evidence="7">R-o-18</strain>
        <tissue evidence="7">Leaf</tissue>
    </source>
</reference>
<keyword evidence="3" id="KW-0805">Transcription regulation</keyword>
<evidence type="ECO:0000313" key="8">
    <source>
        <dbReference type="Proteomes" id="UP000823674"/>
    </source>
</evidence>
<evidence type="ECO:0000256" key="2">
    <source>
        <dbReference type="ARBA" id="ARBA00009788"/>
    </source>
</evidence>
<dbReference type="InterPro" id="IPR045127">
    <property type="entry name" value="TAF11-like"/>
</dbReference>
<protein>
    <recommendedName>
        <fullName evidence="6">TAFII28-like protein domain-containing protein</fullName>
    </recommendedName>
</protein>
<organism evidence="7 8">
    <name type="scientific">Brassica rapa subsp. trilocularis</name>
    <dbReference type="NCBI Taxonomy" id="1813537"/>
    <lineage>
        <taxon>Eukaryota</taxon>
        <taxon>Viridiplantae</taxon>
        <taxon>Streptophyta</taxon>
        <taxon>Embryophyta</taxon>
        <taxon>Tracheophyta</taxon>
        <taxon>Spermatophyta</taxon>
        <taxon>Magnoliopsida</taxon>
        <taxon>eudicotyledons</taxon>
        <taxon>Gunneridae</taxon>
        <taxon>Pentapetalae</taxon>
        <taxon>rosids</taxon>
        <taxon>malvids</taxon>
        <taxon>Brassicales</taxon>
        <taxon>Brassicaceae</taxon>
        <taxon>Brassiceae</taxon>
        <taxon>Brassica</taxon>
    </lineage>
</organism>
<evidence type="ECO:0000256" key="4">
    <source>
        <dbReference type="ARBA" id="ARBA00023163"/>
    </source>
</evidence>
<sequence>MNNDDPRLSVISGIAKMFVGELVETARLIMVKRNEAGHIRPCHIRESYRRLKLQGKRREEGDRPLNLVYESYPCDLSVINGYDCLQTLCAVEDRYPVRSDPLRSARLIMVKRNETGHIRPCHIRESYRKSKLQGKVIRRSVPRLSAKSESDSEKDKIITSFFFIDSCLLNTIYCNDPDPNEVIKNKPGSRGRRIITYFLLGVFR</sequence>
<comment type="similarity">
    <text evidence="2">Belongs to the TAF11 family.</text>
</comment>
<dbReference type="SUPFAM" id="SSF47113">
    <property type="entry name" value="Histone-fold"/>
    <property type="match status" value="1"/>
</dbReference>
<comment type="subcellular location">
    <subcellularLocation>
        <location evidence="1">Nucleus</location>
    </subcellularLocation>
</comment>
<comment type="caution">
    <text evidence="7">The sequence shown here is derived from an EMBL/GenBank/DDBJ whole genome shotgun (WGS) entry which is preliminary data.</text>
</comment>
<evidence type="ECO:0000313" key="7">
    <source>
        <dbReference type="EMBL" id="KAG5414635.1"/>
    </source>
</evidence>
<dbReference type="PANTHER" id="PTHR13218">
    <property type="entry name" value="TRANSCRIPTION INITIATION FACTOR TFIID SUBUNIT 11-RELATED"/>
    <property type="match status" value="1"/>
</dbReference>
<dbReference type="Proteomes" id="UP000823674">
    <property type="component" value="Chromosome A01"/>
</dbReference>